<dbReference type="EMBL" id="JADEXN010000253">
    <property type="protein sequence ID" value="MBE9041838.1"/>
    <property type="molecule type" value="Genomic_DNA"/>
</dbReference>
<sequence length="146" mass="16594">MSVGSLIFSRLKKIETIFEEADKLLDRASHEEAFLAFKEIAQNQILEKSIRAEAYNMMGVIIAEPAPDLSKNEDESGLEYFKAALELDENNLGAALNILEGYRTSPTGHSDRESVKLACSLLENHHWDEISEFDRQLVIENRRKLL</sequence>
<evidence type="ECO:0000313" key="1">
    <source>
        <dbReference type="EMBL" id="MBE9041838.1"/>
    </source>
</evidence>
<dbReference type="InterPro" id="IPR011990">
    <property type="entry name" value="TPR-like_helical_dom_sf"/>
</dbReference>
<reference evidence="1" key="1">
    <citation type="submission" date="2020-10" db="EMBL/GenBank/DDBJ databases">
        <authorList>
            <person name="Castelo-Branco R."/>
            <person name="Eusebio N."/>
            <person name="Adriana R."/>
            <person name="Vieira A."/>
            <person name="Brugerolle De Fraissinette N."/>
            <person name="Rezende De Castro R."/>
            <person name="Schneider M.P."/>
            <person name="Vasconcelos V."/>
            <person name="Leao P.N."/>
        </authorList>
    </citation>
    <scope>NUCLEOTIDE SEQUENCE</scope>
    <source>
        <strain evidence="1">LEGE 11467</strain>
    </source>
</reference>
<organism evidence="1 2">
    <name type="scientific">Zarconia navalis LEGE 11467</name>
    <dbReference type="NCBI Taxonomy" id="1828826"/>
    <lineage>
        <taxon>Bacteria</taxon>
        <taxon>Bacillati</taxon>
        <taxon>Cyanobacteriota</taxon>
        <taxon>Cyanophyceae</taxon>
        <taxon>Oscillatoriophycideae</taxon>
        <taxon>Oscillatoriales</taxon>
        <taxon>Oscillatoriales incertae sedis</taxon>
        <taxon>Zarconia</taxon>
        <taxon>Zarconia navalis</taxon>
    </lineage>
</organism>
<proteinExistence type="predicted"/>
<evidence type="ECO:0008006" key="3">
    <source>
        <dbReference type="Google" id="ProtNLM"/>
    </source>
</evidence>
<comment type="caution">
    <text evidence="1">The sequence shown here is derived from an EMBL/GenBank/DDBJ whole genome shotgun (WGS) entry which is preliminary data.</text>
</comment>
<dbReference type="RefSeq" id="WP_264322030.1">
    <property type="nucleotide sequence ID" value="NZ_JADEXN010000253.1"/>
</dbReference>
<name>A0A928VYY2_9CYAN</name>
<accession>A0A928VYY2</accession>
<protein>
    <recommendedName>
        <fullName evidence="3">Tetratricopeptide repeat protein</fullName>
    </recommendedName>
</protein>
<dbReference type="Gene3D" id="1.25.40.10">
    <property type="entry name" value="Tetratricopeptide repeat domain"/>
    <property type="match status" value="1"/>
</dbReference>
<evidence type="ECO:0000313" key="2">
    <source>
        <dbReference type="Proteomes" id="UP000621799"/>
    </source>
</evidence>
<gene>
    <name evidence="1" type="ORF">IQ235_13715</name>
</gene>
<dbReference type="Proteomes" id="UP000621799">
    <property type="component" value="Unassembled WGS sequence"/>
</dbReference>
<dbReference type="AlphaFoldDB" id="A0A928VYY2"/>
<keyword evidence="2" id="KW-1185">Reference proteome</keyword>